<dbReference type="RefSeq" id="WP_008603295.1">
    <property type="nucleotide sequence ID" value="NZ_AMRV01000009.1"/>
</dbReference>
<dbReference type="InterPro" id="IPR036034">
    <property type="entry name" value="PDZ_sf"/>
</dbReference>
<keyword evidence="1" id="KW-0732">Signal</keyword>
<organism evidence="4 5">
    <name type="scientific">Pacificimonas flava</name>
    <dbReference type="NCBI Taxonomy" id="1234595"/>
    <lineage>
        <taxon>Bacteria</taxon>
        <taxon>Pseudomonadati</taxon>
        <taxon>Pseudomonadota</taxon>
        <taxon>Alphaproteobacteria</taxon>
        <taxon>Sphingomonadales</taxon>
        <taxon>Sphingosinicellaceae</taxon>
        <taxon>Pacificimonas</taxon>
    </lineage>
</organism>
<reference evidence="4 5" key="1">
    <citation type="journal article" date="2013" name="Genome Announc.">
        <title>Draft Genome Sequence of Strain JLT2015T, Belonging to the Family Sphingomonadaceae of the Alphaproteobacteria.</title>
        <authorList>
            <person name="Tang K."/>
            <person name="Liu K."/>
            <person name="Li S."/>
            <person name="Jiao N."/>
        </authorList>
    </citation>
    <scope>NUCLEOTIDE SEQUENCE [LARGE SCALE GENOMIC DNA]</scope>
    <source>
        <strain evidence="4 5">JLT2015</strain>
    </source>
</reference>
<feature type="signal peptide" evidence="1">
    <location>
        <begin position="1"/>
        <end position="27"/>
    </location>
</feature>
<keyword evidence="5" id="KW-1185">Reference proteome</keyword>
<dbReference type="Proteomes" id="UP000011717">
    <property type="component" value="Unassembled WGS sequence"/>
</dbReference>
<dbReference type="MEROPS" id="M61.001"/>
<dbReference type="Gene3D" id="2.60.40.3650">
    <property type="match status" value="1"/>
</dbReference>
<gene>
    <name evidence="4" type="ORF">C725_2441</name>
</gene>
<proteinExistence type="predicted"/>
<evidence type="ECO:0000256" key="1">
    <source>
        <dbReference type="SAM" id="SignalP"/>
    </source>
</evidence>
<dbReference type="PIRSF" id="PIRSF016493">
    <property type="entry name" value="Glycyl_aminpptds"/>
    <property type="match status" value="1"/>
</dbReference>
<name>M2S9U7_9SPHN</name>
<dbReference type="SUPFAM" id="SSF50156">
    <property type="entry name" value="PDZ domain-like"/>
    <property type="match status" value="1"/>
</dbReference>
<protein>
    <submittedName>
        <fullName evidence="4">PDZ domain family protein</fullName>
    </submittedName>
</protein>
<dbReference type="EMBL" id="AMRV01000009">
    <property type="protein sequence ID" value="EMD82155.1"/>
    <property type="molecule type" value="Genomic_DNA"/>
</dbReference>
<evidence type="ECO:0000259" key="3">
    <source>
        <dbReference type="Pfam" id="PF17899"/>
    </source>
</evidence>
<dbReference type="InterPro" id="IPR027268">
    <property type="entry name" value="Peptidase_M4/M1_CTD_sf"/>
</dbReference>
<dbReference type="Pfam" id="PF05299">
    <property type="entry name" value="Peptidase_M61"/>
    <property type="match status" value="1"/>
</dbReference>
<sequence length="651" mass="72288">MNIVRFAAGTALAALSAILPALAPATAQVQTEVPGLSLPTEPAYVHERMPARDVPYPGTIRLKVDATDTARRIFKVEEVIPVAGPGPLVLRLPEWLPGKHAARGAINHVAGIRFSANGETLPWKRDPLDVYSFQVDVPAGVEEITARFDHLTPTEPDQGRIVVTPAMLNLQWEAVALYPAGHYVRQIRIQPSVTLPEGWTGVAALDGEQKRGSTITYGVTDFETLVDSPMFAGAHYREWDLGQNIDLNVFADEEGDLAATDEQIEAHRKLAEQAVKLYGARHYDRYEFLVALTDEMGGIGLEHHRSSENAFPRYLFTDWEKSRPNRGLLPHELNHSWNGKFRRGADLWTPDYRTPMQDSLLWVYEGQTSFWDNVLGVRSGLLPKDIVLGDLAETAAYYDSLPGRAWRPLVDTTNDPIINARRPQAFRTWQRSEDYYSEGALIWLEADMLIRTETGGRKSLADFARAFFGMRDGDWGTVTYTFEDVVSALNAVHPYDWQEFLDSRVNGLTTNPSRGITMGGYELVWKDEPNVFAKANMVRRSNLDLSYSLGGTVDENGELTAVVWDGPLFAEGVVSGSRIVAVNGSAYEDDALKQAITAASGENGTPLELLIQDGDRYRTVTPNWTGGLRYPHLERAGSGQAPLDRLLEPLK</sequence>
<accession>M2S9U7</accession>
<dbReference type="InterPro" id="IPR040756">
    <property type="entry name" value="Peptidase_M61_N"/>
</dbReference>
<feature type="domain" description="Peptidase M61 catalytic" evidence="2">
    <location>
        <begin position="326"/>
        <end position="442"/>
    </location>
</feature>
<dbReference type="Gene3D" id="1.10.390.10">
    <property type="entry name" value="Neutral Protease Domain 2"/>
    <property type="match status" value="1"/>
</dbReference>
<feature type="domain" description="Peptidase M61 N-terminal" evidence="3">
    <location>
        <begin position="62"/>
        <end position="234"/>
    </location>
</feature>
<dbReference type="InterPro" id="IPR024191">
    <property type="entry name" value="Peptidase_M61"/>
</dbReference>
<dbReference type="InterPro" id="IPR007963">
    <property type="entry name" value="Peptidase_M61_catalytic"/>
</dbReference>
<evidence type="ECO:0000259" key="2">
    <source>
        <dbReference type="Pfam" id="PF05299"/>
    </source>
</evidence>
<evidence type="ECO:0000313" key="4">
    <source>
        <dbReference type="EMBL" id="EMD82155.1"/>
    </source>
</evidence>
<evidence type="ECO:0000313" key="5">
    <source>
        <dbReference type="Proteomes" id="UP000011717"/>
    </source>
</evidence>
<dbReference type="PATRIC" id="fig|1234595.3.peg.2443"/>
<comment type="caution">
    <text evidence="4">The sequence shown here is derived from an EMBL/GenBank/DDBJ whole genome shotgun (WGS) entry which is preliminary data.</text>
</comment>
<dbReference type="AlphaFoldDB" id="M2S9U7"/>
<feature type="chain" id="PRO_5004025161" evidence="1">
    <location>
        <begin position="28"/>
        <end position="651"/>
    </location>
</feature>
<dbReference type="Pfam" id="PF17899">
    <property type="entry name" value="Peptidase_M61_N"/>
    <property type="match status" value="1"/>
</dbReference>